<keyword evidence="1" id="KW-1133">Transmembrane helix</keyword>
<keyword evidence="1" id="KW-0812">Transmembrane</keyword>
<accession>A0A8J3WZE4</accession>
<keyword evidence="1" id="KW-0472">Membrane</keyword>
<protein>
    <submittedName>
        <fullName evidence="2">Uncharacterized protein</fullName>
    </submittedName>
</protein>
<name>A0A8J3WZE4_9ACTN</name>
<keyword evidence="3" id="KW-1185">Reference proteome</keyword>
<proteinExistence type="predicted"/>
<evidence type="ECO:0000313" key="2">
    <source>
        <dbReference type="EMBL" id="GII22147.1"/>
    </source>
</evidence>
<dbReference type="EMBL" id="BOON01000016">
    <property type="protein sequence ID" value="GII22147.1"/>
    <property type="molecule type" value="Genomic_DNA"/>
</dbReference>
<evidence type="ECO:0000256" key="1">
    <source>
        <dbReference type="SAM" id="Phobius"/>
    </source>
</evidence>
<dbReference type="AlphaFoldDB" id="A0A8J3WZE4"/>
<feature type="transmembrane region" description="Helical" evidence="1">
    <location>
        <begin position="6"/>
        <end position="27"/>
    </location>
</feature>
<gene>
    <name evidence="2" type="ORF">Pme01_17440</name>
</gene>
<evidence type="ECO:0000313" key="3">
    <source>
        <dbReference type="Proteomes" id="UP000599074"/>
    </source>
</evidence>
<reference evidence="2" key="1">
    <citation type="submission" date="2021-01" db="EMBL/GenBank/DDBJ databases">
        <title>Whole genome shotgun sequence of Planosporangium mesophilum NBRC 109066.</title>
        <authorList>
            <person name="Komaki H."/>
            <person name="Tamura T."/>
        </authorList>
    </citation>
    <scope>NUCLEOTIDE SEQUENCE</scope>
    <source>
        <strain evidence="2">NBRC 109066</strain>
    </source>
</reference>
<comment type="caution">
    <text evidence="2">The sequence shown here is derived from an EMBL/GenBank/DDBJ whole genome shotgun (WGS) entry which is preliminary data.</text>
</comment>
<dbReference type="Proteomes" id="UP000599074">
    <property type="component" value="Unassembled WGS sequence"/>
</dbReference>
<sequence>MPVNVAQVSVTAATTLVAVVLGGWLTVRAQDRLWRRDHQRQWRDIRLATYTDFLTAFRAYVAYVLQPTAKVVVVPRSRPPYDLMPFFDEKGSMHKERLEATKTTLRLVSGRHRVVQASNAMIRHARSVAADRAMSEVDRIPPERFQRLWSAEREFVLAAREELGLASDFEIGDRPSTGENCADSDHAVSPLAAWVSGPQ</sequence>
<organism evidence="2 3">
    <name type="scientific">Planosporangium mesophilum</name>
    <dbReference type="NCBI Taxonomy" id="689768"/>
    <lineage>
        <taxon>Bacteria</taxon>
        <taxon>Bacillati</taxon>
        <taxon>Actinomycetota</taxon>
        <taxon>Actinomycetes</taxon>
        <taxon>Micromonosporales</taxon>
        <taxon>Micromonosporaceae</taxon>
        <taxon>Planosporangium</taxon>
    </lineage>
</organism>